<feature type="region of interest" description="Disordered" evidence="1">
    <location>
        <begin position="249"/>
        <end position="348"/>
    </location>
</feature>
<comment type="caution">
    <text evidence="2">The sequence shown here is derived from an EMBL/GenBank/DDBJ whole genome shotgun (WGS) entry which is preliminary data.</text>
</comment>
<feature type="compositionally biased region" description="Basic and acidic residues" evidence="1">
    <location>
        <begin position="611"/>
        <end position="633"/>
    </location>
</feature>
<accession>A0A9P5N1Z7</accession>
<feature type="compositionally biased region" description="Basic residues" evidence="1">
    <location>
        <begin position="256"/>
        <end position="267"/>
    </location>
</feature>
<sequence length="665" mass="71045">MGGASSTQRSGKPTQSQTILRESTNANTPKDTAQAANIAKDNLSSLNIKSTGGDVVTAILSKTNADKTKPATKVPDQAASILSSPVSSVPGIEFPESTNAISVTEPPRTLEVIAPQHTKDAPTLTLVPDQGRKILERINVRDPKIGTRPDKRTRRGRGKRRGKVTTQDGTENVPPPATQQNTLSRRRRTRGSGYVDIGTRPAPRRGRTASNVGGVETANVVNYVTSQAAETNDDVKTTGRHTHVDRAQSRVDAGMRPKHRARGRLPSHGKQSGPGLGFEDMGIPNMVKDSDVNTADQLTSGENRRRSGATASSPCREMIPEPTTECDVSTLQPLPSSTRRRAKEYFQRRTRERSVDAVGRQARPSRRCVTMAELGIRSSVQVSESQLDVNGGAIVNASAKAHGRSGSVSDVRRDQFVFDPEASPFTPTATSSPRQASLSSIAFSSPTPLPSHGNRKVVPLILPDTSNRSSSMETKRDSVPQLIPITSNGITRGLAYTYAAPNQWTLMRLQAYYNWLAGSLPAAGVGIGIQGCEHMDMSGGGGGLSGGVALGRHAQIQGRGKGQCRNASGAYAHPKEHVVFSPRDHEHTEIGSQSALQQDSVQIGIVQTGKGESEKEPEGEAQKGHKWDGKWGLRDVAAPGREIGWSWGRKGTGDVKLGPLGSLGE</sequence>
<evidence type="ECO:0000256" key="1">
    <source>
        <dbReference type="SAM" id="MobiDB-lite"/>
    </source>
</evidence>
<reference evidence="2" key="2">
    <citation type="journal article" date="2020" name="Nat. Commun.">
        <title>Large-scale genome sequencing of mycorrhizal fungi provides insights into the early evolution of symbiotic traits.</title>
        <authorList>
            <person name="Miyauchi S."/>
            <person name="Kiss E."/>
            <person name="Kuo A."/>
            <person name="Drula E."/>
            <person name="Kohler A."/>
            <person name="Sanchez-Garcia M."/>
            <person name="Morin E."/>
            <person name="Andreopoulos B."/>
            <person name="Barry K.W."/>
            <person name="Bonito G."/>
            <person name="Buee M."/>
            <person name="Carver A."/>
            <person name="Chen C."/>
            <person name="Cichocki N."/>
            <person name="Clum A."/>
            <person name="Culley D."/>
            <person name="Crous P.W."/>
            <person name="Fauchery L."/>
            <person name="Girlanda M."/>
            <person name="Hayes R.D."/>
            <person name="Keri Z."/>
            <person name="LaButti K."/>
            <person name="Lipzen A."/>
            <person name="Lombard V."/>
            <person name="Magnuson J."/>
            <person name="Maillard F."/>
            <person name="Murat C."/>
            <person name="Nolan M."/>
            <person name="Ohm R.A."/>
            <person name="Pangilinan J."/>
            <person name="Pereira M.F."/>
            <person name="Perotto S."/>
            <person name="Peter M."/>
            <person name="Pfister S."/>
            <person name="Riley R."/>
            <person name="Sitrit Y."/>
            <person name="Stielow J.B."/>
            <person name="Szollosi G."/>
            <person name="Zifcakova L."/>
            <person name="Stursova M."/>
            <person name="Spatafora J.W."/>
            <person name="Tedersoo L."/>
            <person name="Vaario L.M."/>
            <person name="Yamada A."/>
            <person name="Yan M."/>
            <person name="Wang P."/>
            <person name="Xu J."/>
            <person name="Bruns T."/>
            <person name="Baldrian P."/>
            <person name="Vilgalys R."/>
            <person name="Dunand C."/>
            <person name="Henrissat B."/>
            <person name="Grigoriev I.V."/>
            <person name="Hibbett D."/>
            <person name="Nagy L.G."/>
            <person name="Martin F.M."/>
        </authorList>
    </citation>
    <scope>NUCLEOTIDE SEQUENCE</scope>
    <source>
        <strain evidence="2">Prilba</strain>
    </source>
</reference>
<feature type="compositionally biased region" description="Polar residues" evidence="1">
    <location>
        <begin position="425"/>
        <end position="446"/>
    </location>
</feature>
<feature type="region of interest" description="Disordered" evidence="1">
    <location>
        <begin position="608"/>
        <end position="665"/>
    </location>
</feature>
<evidence type="ECO:0000313" key="3">
    <source>
        <dbReference type="Proteomes" id="UP000759537"/>
    </source>
</evidence>
<feature type="compositionally biased region" description="Polar residues" evidence="1">
    <location>
        <begin position="326"/>
        <end position="337"/>
    </location>
</feature>
<protein>
    <submittedName>
        <fullName evidence="2">Uncharacterized protein</fullName>
    </submittedName>
</protein>
<keyword evidence="3" id="KW-1185">Reference proteome</keyword>
<feature type="region of interest" description="Disordered" evidence="1">
    <location>
        <begin position="420"/>
        <end position="457"/>
    </location>
</feature>
<gene>
    <name evidence="2" type="ORF">DFH94DRAFT_714874</name>
</gene>
<evidence type="ECO:0000313" key="2">
    <source>
        <dbReference type="EMBL" id="KAF8484618.1"/>
    </source>
</evidence>
<dbReference type="OrthoDB" id="3253901at2759"/>
<dbReference type="AlphaFoldDB" id="A0A9P5N1Z7"/>
<dbReference type="EMBL" id="WHVB01000003">
    <property type="protein sequence ID" value="KAF8484618.1"/>
    <property type="molecule type" value="Genomic_DNA"/>
</dbReference>
<proteinExistence type="predicted"/>
<feature type="region of interest" description="Disordered" evidence="1">
    <location>
        <begin position="1"/>
        <end position="31"/>
    </location>
</feature>
<feature type="compositionally biased region" description="Polar residues" evidence="1">
    <location>
        <begin position="292"/>
        <end position="301"/>
    </location>
</feature>
<feature type="compositionally biased region" description="Basic residues" evidence="1">
    <location>
        <begin position="151"/>
        <end position="163"/>
    </location>
</feature>
<dbReference type="Proteomes" id="UP000759537">
    <property type="component" value="Unassembled WGS sequence"/>
</dbReference>
<feature type="region of interest" description="Disordered" evidence="1">
    <location>
        <begin position="141"/>
        <end position="210"/>
    </location>
</feature>
<organism evidence="2 3">
    <name type="scientific">Russula ochroleuca</name>
    <dbReference type="NCBI Taxonomy" id="152965"/>
    <lineage>
        <taxon>Eukaryota</taxon>
        <taxon>Fungi</taxon>
        <taxon>Dikarya</taxon>
        <taxon>Basidiomycota</taxon>
        <taxon>Agaricomycotina</taxon>
        <taxon>Agaricomycetes</taxon>
        <taxon>Russulales</taxon>
        <taxon>Russulaceae</taxon>
        <taxon>Russula</taxon>
    </lineage>
</organism>
<reference evidence="2" key="1">
    <citation type="submission" date="2019-10" db="EMBL/GenBank/DDBJ databases">
        <authorList>
            <consortium name="DOE Joint Genome Institute"/>
            <person name="Kuo A."/>
            <person name="Miyauchi S."/>
            <person name="Kiss E."/>
            <person name="Drula E."/>
            <person name="Kohler A."/>
            <person name="Sanchez-Garcia M."/>
            <person name="Andreopoulos B."/>
            <person name="Barry K.W."/>
            <person name="Bonito G."/>
            <person name="Buee M."/>
            <person name="Carver A."/>
            <person name="Chen C."/>
            <person name="Cichocki N."/>
            <person name="Clum A."/>
            <person name="Culley D."/>
            <person name="Crous P.W."/>
            <person name="Fauchery L."/>
            <person name="Girlanda M."/>
            <person name="Hayes R."/>
            <person name="Keri Z."/>
            <person name="LaButti K."/>
            <person name="Lipzen A."/>
            <person name="Lombard V."/>
            <person name="Magnuson J."/>
            <person name="Maillard F."/>
            <person name="Morin E."/>
            <person name="Murat C."/>
            <person name="Nolan M."/>
            <person name="Ohm R."/>
            <person name="Pangilinan J."/>
            <person name="Pereira M."/>
            <person name="Perotto S."/>
            <person name="Peter M."/>
            <person name="Riley R."/>
            <person name="Sitrit Y."/>
            <person name="Stielow B."/>
            <person name="Szollosi G."/>
            <person name="Zifcakova L."/>
            <person name="Stursova M."/>
            <person name="Spatafora J.W."/>
            <person name="Tedersoo L."/>
            <person name="Vaario L.-M."/>
            <person name="Yamada A."/>
            <person name="Yan M."/>
            <person name="Wang P."/>
            <person name="Xu J."/>
            <person name="Bruns T."/>
            <person name="Baldrian P."/>
            <person name="Vilgalys R."/>
            <person name="Henrissat B."/>
            <person name="Grigoriev I.V."/>
            <person name="Hibbett D."/>
            <person name="Nagy L.G."/>
            <person name="Martin F.M."/>
        </authorList>
    </citation>
    <scope>NUCLEOTIDE SEQUENCE</scope>
    <source>
        <strain evidence="2">Prilba</strain>
    </source>
</reference>
<feature type="compositionally biased region" description="Basic and acidic residues" evidence="1">
    <location>
        <begin position="141"/>
        <end position="150"/>
    </location>
</feature>
<name>A0A9P5N1Z7_9AGAM</name>